<keyword evidence="3 4" id="KW-0443">Lipid metabolism</keyword>
<protein>
    <submittedName>
        <fullName evidence="7">Patatin-like phospholipase family protein</fullName>
    </submittedName>
</protein>
<keyword evidence="5" id="KW-0732">Signal</keyword>
<feature type="short sequence motif" description="GXSXG" evidence="4">
    <location>
        <begin position="62"/>
        <end position="66"/>
    </location>
</feature>
<evidence type="ECO:0000313" key="7">
    <source>
        <dbReference type="EMBL" id="MFC7356316.1"/>
    </source>
</evidence>
<dbReference type="Gene3D" id="3.40.1090.10">
    <property type="entry name" value="Cytosolic phospholipase A2 catalytic domain"/>
    <property type="match status" value="1"/>
</dbReference>
<comment type="caution">
    <text evidence="7">The sequence shown here is derived from an EMBL/GenBank/DDBJ whole genome shotgun (WGS) entry which is preliminary data.</text>
</comment>
<keyword evidence="1 4" id="KW-0378">Hydrolase</keyword>
<feature type="domain" description="PNPLA" evidence="6">
    <location>
        <begin position="31"/>
        <end position="221"/>
    </location>
</feature>
<dbReference type="PANTHER" id="PTHR14226">
    <property type="entry name" value="NEUROPATHY TARGET ESTERASE/SWISS CHEESE D.MELANOGASTER"/>
    <property type="match status" value="1"/>
</dbReference>
<feature type="short sequence motif" description="DGA/G" evidence="4">
    <location>
        <begin position="208"/>
        <end position="210"/>
    </location>
</feature>
<organism evidence="7 8">
    <name type="scientific">Jejudonia soesokkakensis</name>
    <dbReference type="NCBI Taxonomy" id="1323432"/>
    <lineage>
        <taxon>Bacteria</taxon>
        <taxon>Pseudomonadati</taxon>
        <taxon>Bacteroidota</taxon>
        <taxon>Flavobacteriia</taxon>
        <taxon>Flavobacteriales</taxon>
        <taxon>Flavobacteriaceae</taxon>
        <taxon>Jejudonia</taxon>
    </lineage>
</organism>
<accession>A0ABW2MU66</accession>
<feature type="short sequence motif" description="GXGXXG" evidence="4">
    <location>
        <begin position="35"/>
        <end position="40"/>
    </location>
</feature>
<dbReference type="Gene3D" id="2.40.160.50">
    <property type="entry name" value="membrane protein fhac: a member of the omp85/tpsb transporter family"/>
    <property type="match status" value="1"/>
</dbReference>
<feature type="active site" description="Nucleophile" evidence="4">
    <location>
        <position position="64"/>
    </location>
</feature>
<dbReference type="InterPro" id="IPR050301">
    <property type="entry name" value="NTE"/>
</dbReference>
<evidence type="ECO:0000256" key="2">
    <source>
        <dbReference type="ARBA" id="ARBA00022963"/>
    </source>
</evidence>
<proteinExistence type="predicted"/>
<evidence type="ECO:0000256" key="3">
    <source>
        <dbReference type="ARBA" id="ARBA00023098"/>
    </source>
</evidence>
<dbReference type="Pfam" id="PF19143">
    <property type="entry name" value="Omp85_2"/>
    <property type="match status" value="1"/>
</dbReference>
<evidence type="ECO:0000313" key="8">
    <source>
        <dbReference type="Proteomes" id="UP001596415"/>
    </source>
</evidence>
<dbReference type="Gene3D" id="3.10.20.310">
    <property type="entry name" value="membrane protein fhac"/>
    <property type="match status" value="1"/>
</dbReference>
<dbReference type="SUPFAM" id="SSF52151">
    <property type="entry name" value="FabD/lysophospholipase-like"/>
    <property type="match status" value="1"/>
</dbReference>
<keyword evidence="8" id="KW-1185">Reference proteome</keyword>
<sequence>MKYLLYIVIFILAATSFAQNPEPKKDVKVGLVLSGGGAKGLAHIGVLKKIEEAGVRIDYIGGTSMGAIIGGLYAAGYSAKQLDSIFTEIEFNGLIQDEIPRSAKTFYEKKESEKYAIKLPFDNFDIGFPSGLSKGQNVYNLLSKLTAHVDSINEFDKLPIPFFCVATDVERGNQIILDKGYLPRAILASGAIPSIFSPVSVNDTLMIDGGVINNYPIDEVKAKGMDIIIGVDVQDSLRGRKNLTSAFEVLIQVNNYRTIRDMEVKSKKTDVYINPDIKDFSVLSFDRGREIIKSGEKQAAIVYNDLLNIAAQQRSIERPKIAFLNRNSLYIDTVEINGIEAYTRSYVLGKLKLQIPSEISYDRFNEGINNLSATGNFQDIDYRLEPLGNDSYKIVFNLREDPSKMQLRLGVHYDELYQTSALINVTRKRLFTNNDIASFDFIVGDNVRYNFNYYIDKGFYWSIGLNSKFDFFEKDVSAAFIAEENEINEDILVNKIDLQYGDLTNQLYFETLFRRSFLLGLGVEHKWLRYLSETIGIDENDNPRTIFENTNYFSTYGYLKYDTFDNSFFPNSGLYFRGDFHLYLFAEGRNTDFDQFSIAKAKAGYAFSILDKFSTLITTEGGFKIGNEATQSLDFFLGGYGYKPINNIIPFYGLDALTARGDTYLKSNITFDYELFPKNHISVFADISNIGDNLFETGEWIDGIDYSSFGLGYGIQTFLGPIEVKYAYSPEIEDGFWHIAAGFRF</sequence>
<dbReference type="Pfam" id="PF01734">
    <property type="entry name" value="Patatin"/>
    <property type="match status" value="1"/>
</dbReference>
<evidence type="ECO:0000256" key="4">
    <source>
        <dbReference type="PROSITE-ProRule" id="PRU01161"/>
    </source>
</evidence>
<dbReference type="InterPro" id="IPR043864">
    <property type="entry name" value="Omp85-like_dom"/>
</dbReference>
<evidence type="ECO:0000256" key="1">
    <source>
        <dbReference type="ARBA" id="ARBA00022801"/>
    </source>
</evidence>
<dbReference type="PROSITE" id="PS51635">
    <property type="entry name" value="PNPLA"/>
    <property type="match status" value="1"/>
</dbReference>
<dbReference type="PANTHER" id="PTHR14226:SF76">
    <property type="entry name" value="NTE FAMILY PROTEIN RSSA"/>
    <property type="match status" value="1"/>
</dbReference>
<evidence type="ECO:0000256" key="5">
    <source>
        <dbReference type="SAM" id="SignalP"/>
    </source>
</evidence>
<dbReference type="EMBL" id="JBHTBN010000001">
    <property type="protein sequence ID" value="MFC7356316.1"/>
    <property type="molecule type" value="Genomic_DNA"/>
</dbReference>
<name>A0ABW2MU66_9FLAO</name>
<dbReference type="InterPro" id="IPR002641">
    <property type="entry name" value="PNPLA_dom"/>
</dbReference>
<dbReference type="CDD" id="cd07205">
    <property type="entry name" value="Pat_PNPLA6_PNPLA7_NTE1_like"/>
    <property type="match status" value="1"/>
</dbReference>
<gene>
    <name evidence="7" type="ORF">ACFQO1_01345</name>
</gene>
<reference evidence="8" key="1">
    <citation type="journal article" date="2019" name="Int. J. Syst. Evol. Microbiol.">
        <title>The Global Catalogue of Microorganisms (GCM) 10K type strain sequencing project: providing services to taxonomists for standard genome sequencing and annotation.</title>
        <authorList>
            <consortium name="The Broad Institute Genomics Platform"/>
            <consortium name="The Broad Institute Genome Sequencing Center for Infectious Disease"/>
            <person name="Wu L."/>
            <person name="Ma J."/>
        </authorList>
    </citation>
    <scope>NUCLEOTIDE SEQUENCE [LARGE SCALE GENOMIC DNA]</scope>
    <source>
        <strain evidence="8">CGMCC 1.16306</strain>
    </source>
</reference>
<evidence type="ECO:0000259" key="6">
    <source>
        <dbReference type="PROSITE" id="PS51635"/>
    </source>
</evidence>
<dbReference type="InterPro" id="IPR016035">
    <property type="entry name" value="Acyl_Trfase/lysoPLipase"/>
</dbReference>
<feature type="chain" id="PRO_5046243126" evidence="5">
    <location>
        <begin position="19"/>
        <end position="745"/>
    </location>
</feature>
<keyword evidence="2 4" id="KW-0442">Lipid degradation</keyword>
<dbReference type="Proteomes" id="UP001596415">
    <property type="component" value="Unassembled WGS sequence"/>
</dbReference>
<feature type="signal peptide" evidence="5">
    <location>
        <begin position="1"/>
        <end position="18"/>
    </location>
</feature>
<dbReference type="RefSeq" id="WP_380215937.1">
    <property type="nucleotide sequence ID" value="NZ_JBHTBN010000001.1"/>
</dbReference>
<feature type="active site" description="Proton acceptor" evidence="4">
    <location>
        <position position="208"/>
    </location>
</feature>